<dbReference type="InterPro" id="IPR036704">
    <property type="entry name" value="RraA/RraA-like_sf"/>
</dbReference>
<accession>A0ABN0RBA5</accession>
<dbReference type="GO" id="GO:0008168">
    <property type="term" value="F:methyltransferase activity"/>
    <property type="evidence" value="ECO:0007669"/>
    <property type="project" value="UniProtKB-KW"/>
</dbReference>
<proteinExistence type="predicted"/>
<name>A0ABN0RBA5_MYCUL</name>
<organism evidence="1 2">
    <name type="scientific">Mycobacterium ulcerans str. Harvey</name>
    <dbReference type="NCBI Taxonomy" id="1299332"/>
    <lineage>
        <taxon>Bacteria</taxon>
        <taxon>Bacillati</taxon>
        <taxon>Actinomycetota</taxon>
        <taxon>Actinomycetes</taxon>
        <taxon>Mycobacteriales</taxon>
        <taxon>Mycobacteriaceae</taxon>
        <taxon>Mycobacterium</taxon>
        <taxon>Mycobacterium ulcerans group</taxon>
    </lineage>
</organism>
<dbReference type="Proteomes" id="UP000020681">
    <property type="component" value="Unassembled WGS sequence"/>
</dbReference>
<reference evidence="1 2" key="1">
    <citation type="submission" date="2014-01" db="EMBL/GenBank/DDBJ databases">
        <authorList>
            <person name="Dobos K."/>
            <person name="Lenaerts A."/>
            <person name="Ordway D."/>
            <person name="DeGroote M.A."/>
            <person name="Parker T."/>
            <person name="Sizemore C."/>
            <person name="Tallon L.J."/>
            <person name="Sadzewicz L.K."/>
            <person name="Sengamalay N."/>
            <person name="Fraser C.M."/>
            <person name="Hine E."/>
            <person name="Shefchek K.A."/>
            <person name="Das S.P."/>
            <person name="Tettelin H."/>
        </authorList>
    </citation>
    <scope>NUCLEOTIDE SEQUENCE [LARGE SCALE GENOMIC DNA]</scope>
    <source>
        <strain evidence="1 2">Harvey</strain>
    </source>
</reference>
<evidence type="ECO:0000313" key="1">
    <source>
        <dbReference type="EMBL" id="EUA94241.1"/>
    </source>
</evidence>
<dbReference type="GO" id="GO:0032259">
    <property type="term" value="P:methylation"/>
    <property type="evidence" value="ECO:0007669"/>
    <property type="project" value="UniProtKB-KW"/>
</dbReference>
<keyword evidence="1" id="KW-0489">Methyltransferase</keyword>
<evidence type="ECO:0000313" key="2">
    <source>
        <dbReference type="Proteomes" id="UP000020681"/>
    </source>
</evidence>
<dbReference type="SUPFAM" id="SSF89562">
    <property type="entry name" value="RraA-like"/>
    <property type="match status" value="1"/>
</dbReference>
<gene>
    <name evidence="1" type="ORF">I551_8479</name>
</gene>
<protein>
    <submittedName>
        <fullName evidence="1">Demethylmenaquinone methyltransferase family protein</fullName>
    </submittedName>
</protein>
<dbReference type="EMBL" id="JAOL01000006">
    <property type="protein sequence ID" value="EUA94241.1"/>
    <property type="molecule type" value="Genomic_DNA"/>
</dbReference>
<sequence length="64" mass="6870">MLVIDGAVPCIPPWSVMSSPNCALQRLDGVVVHGAFRDSAALRGIDIGIKHWAPIRARAPRPGR</sequence>
<comment type="caution">
    <text evidence="1">The sequence shown here is derived from an EMBL/GenBank/DDBJ whole genome shotgun (WGS) entry which is preliminary data.</text>
</comment>
<keyword evidence="2" id="KW-1185">Reference proteome</keyword>
<keyword evidence="1" id="KW-0808">Transferase</keyword>